<dbReference type="FunFam" id="3.40.140.10:FF:000051">
    <property type="entry name" value="Nucleoside deaminase"/>
    <property type="match status" value="1"/>
</dbReference>
<accession>A0A318QFJ0</accession>
<dbReference type="CDD" id="cd01285">
    <property type="entry name" value="nucleoside_deaminase"/>
    <property type="match status" value="1"/>
</dbReference>
<protein>
    <submittedName>
        <fullName evidence="4">tRNA-specific adenosine deaminase</fullName>
    </submittedName>
</protein>
<dbReference type="EMBL" id="NOXG01000003">
    <property type="protein sequence ID" value="PYD76231.1"/>
    <property type="molecule type" value="Genomic_DNA"/>
</dbReference>
<gene>
    <name evidence="4" type="ORF">CFR71_05120</name>
</gene>
<evidence type="ECO:0000259" key="3">
    <source>
        <dbReference type="PROSITE" id="PS51747"/>
    </source>
</evidence>
<sequence length="168" mass="17839">MKVADLSARDMALLREAIALSERARAMGRHPFGALVADADGRVVTRAINDSVPPGGDPTRHAELVAVADAARRMTAGELAACTLYSSAEPCCMCAGAVYWTGIGRVVYALSEHGLLLRTGDHPENPTFSLPCREVFARGQRKVSVVGPVLEDEAGRAHAGFWTRAANP</sequence>
<evidence type="ECO:0000313" key="4">
    <source>
        <dbReference type="EMBL" id="PYD76231.1"/>
    </source>
</evidence>
<dbReference type="SUPFAM" id="SSF53927">
    <property type="entry name" value="Cytidine deaminase-like"/>
    <property type="match status" value="1"/>
</dbReference>
<dbReference type="GO" id="GO:0008270">
    <property type="term" value="F:zinc ion binding"/>
    <property type="evidence" value="ECO:0007669"/>
    <property type="project" value="InterPro"/>
</dbReference>
<keyword evidence="2" id="KW-0862">Zinc</keyword>
<dbReference type="Proteomes" id="UP000247609">
    <property type="component" value="Unassembled WGS sequence"/>
</dbReference>
<dbReference type="Pfam" id="PF00383">
    <property type="entry name" value="dCMP_cyt_deam_1"/>
    <property type="match status" value="1"/>
</dbReference>
<evidence type="ECO:0000256" key="1">
    <source>
        <dbReference type="ARBA" id="ARBA00022723"/>
    </source>
</evidence>
<proteinExistence type="predicted"/>
<reference evidence="4 5" key="1">
    <citation type="submission" date="2017-07" db="EMBL/GenBank/DDBJ databases">
        <title>A draft genome sequence of Komagataeibacter sp. T5K1.</title>
        <authorList>
            <person name="Skraban J."/>
            <person name="Cleenwerck I."/>
            <person name="Vandamme P."/>
            <person name="Trcek J."/>
        </authorList>
    </citation>
    <scope>NUCLEOTIDE SEQUENCE [LARGE SCALE GENOMIC DNA]</scope>
    <source>
        <strain evidence="4 5">T5K1</strain>
    </source>
</reference>
<dbReference type="RefSeq" id="WP_110528032.1">
    <property type="nucleotide sequence ID" value="NZ_JAHRDT010000013.1"/>
</dbReference>
<dbReference type="AlphaFoldDB" id="A0A318QFJ0"/>
<feature type="domain" description="CMP/dCMP-type deaminase" evidence="3">
    <location>
        <begin position="8"/>
        <end position="124"/>
    </location>
</feature>
<dbReference type="InterPro" id="IPR016193">
    <property type="entry name" value="Cytidine_deaminase-like"/>
</dbReference>
<dbReference type="PANTHER" id="PTHR11079">
    <property type="entry name" value="CYTOSINE DEAMINASE FAMILY MEMBER"/>
    <property type="match status" value="1"/>
</dbReference>
<dbReference type="InterPro" id="IPR002125">
    <property type="entry name" value="CMP_dCMP_dom"/>
</dbReference>
<dbReference type="PROSITE" id="PS51747">
    <property type="entry name" value="CYT_DCMP_DEAMINASES_2"/>
    <property type="match status" value="1"/>
</dbReference>
<evidence type="ECO:0000313" key="5">
    <source>
        <dbReference type="Proteomes" id="UP000247609"/>
    </source>
</evidence>
<evidence type="ECO:0000256" key="2">
    <source>
        <dbReference type="ARBA" id="ARBA00022833"/>
    </source>
</evidence>
<comment type="caution">
    <text evidence="4">The sequence shown here is derived from an EMBL/GenBank/DDBJ whole genome shotgun (WGS) entry which is preliminary data.</text>
</comment>
<dbReference type="Gene3D" id="3.40.140.10">
    <property type="entry name" value="Cytidine Deaminase, domain 2"/>
    <property type="match status" value="1"/>
</dbReference>
<name>A0A318QFJ0_9PROT</name>
<dbReference type="GO" id="GO:0016787">
    <property type="term" value="F:hydrolase activity"/>
    <property type="evidence" value="ECO:0007669"/>
    <property type="project" value="InterPro"/>
</dbReference>
<organism evidence="4 5">
    <name type="scientific">Novacetimonas pomaceti</name>
    <dbReference type="NCBI Taxonomy" id="2021998"/>
    <lineage>
        <taxon>Bacteria</taxon>
        <taxon>Pseudomonadati</taxon>
        <taxon>Pseudomonadota</taxon>
        <taxon>Alphaproteobacteria</taxon>
        <taxon>Acetobacterales</taxon>
        <taxon>Acetobacteraceae</taxon>
        <taxon>Novacetimonas</taxon>
    </lineage>
</organism>
<keyword evidence="1" id="KW-0479">Metal-binding</keyword>
<dbReference type="PANTHER" id="PTHR11079:SF179">
    <property type="entry name" value="TRNA(ADENINE(34)) DEAMINASE, CHLOROPLASTIC"/>
    <property type="match status" value="1"/>
</dbReference>
<dbReference type="PROSITE" id="PS00903">
    <property type="entry name" value="CYT_DCMP_DEAMINASES_1"/>
    <property type="match status" value="1"/>
</dbReference>
<dbReference type="InterPro" id="IPR016192">
    <property type="entry name" value="APOBEC/CMP_deaminase_Zn-bd"/>
</dbReference>